<keyword evidence="2" id="KW-1185">Reference proteome</keyword>
<organism evidence="1 2">
    <name type="scientific">Sparassis crispa</name>
    <dbReference type="NCBI Taxonomy" id="139825"/>
    <lineage>
        <taxon>Eukaryota</taxon>
        <taxon>Fungi</taxon>
        <taxon>Dikarya</taxon>
        <taxon>Basidiomycota</taxon>
        <taxon>Agaricomycotina</taxon>
        <taxon>Agaricomycetes</taxon>
        <taxon>Polyporales</taxon>
        <taxon>Sparassidaceae</taxon>
        <taxon>Sparassis</taxon>
    </lineage>
</organism>
<dbReference type="EMBL" id="BFAD01000001">
    <property type="protein sequence ID" value="GBE77617.1"/>
    <property type="molecule type" value="Genomic_DNA"/>
</dbReference>
<protein>
    <submittedName>
        <fullName evidence="1">Uncharacterized protein</fullName>
    </submittedName>
</protein>
<comment type="caution">
    <text evidence="1">The sequence shown here is derived from an EMBL/GenBank/DDBJ whole genome shotgun (WGS) entry which is preliminary data.</text>
</comment>
<accession>A0A401G645</accession>
<reference evidence="1 2" key="1">
    <citation type="journal article" date="2018" name="Sci. Rep.">
        <title>Genome sequence of the cauliflower mushroom Sparassis crispa (Hanabiratake) and its association with beneficial usage.</title>
        <authorList>
            <person name="Kiyama R."/>
            <person name="Furutani Y."/>
            <person name="Kawaguchi K."/>
            <person name="Nakanishi T."/>
        </authorList>
    </citation>
    <scope>NUCLEOTIDE SEQUENCE [LARGE SCALE GENOMIC DNA]</scope>
</reference>
<dbReference type="GeneID" id="38774534"/>
<gene>
    <name evidence="1" type="ORF">SCP_0104970</name>
</gene>
<proteinExistence type="predicted"/>
<sequence length="81" mass="8860">MTLTSLNELANPRKASVCVTGTGARTEDNASDQLLELCGRCMFVMATLAPATIHGATARQSTPEKIETAPLQAWKWEELRR</sequence>
<dbReference type="AlphaFoldDB" id="A0A401G645"/>
<evidence type="ECO:0000313" key="2">
    <source>
        <dbReference type="Proteomes" id="UP000287166"/>
    </source>
</evidence>
<dbReference type="Proteomes" id="UP000287166">
    <property type="component" value="Unassembled WGS sequence"/>
</dbReference>
<evidence type="ECO:0000313" key="1">
    <source>
        <dbReference type="EMBL" id="GBE77617.1"/>
    </source>
</evidence>
<dbReference type="RefSeq" id="XP_027608530.1">
    <property type="nucleotide sequence ID" value="XM_027752729.1"/>
</dbReference>
<dbReference type="InParanoid" id="A0A401G645"/>
<name>A0A401G645_9APHY</name>